<accession>A0A2K8YV70</accession>
<reference evidence="7 8" key="1">
    <citation type="submission" date="2017-11" db="EMBL/GenBank/DDBJ databases">
        <title>Taxonomic description and genome sequences of Spirosoma HA7 sp. nov., isolated from pollen microhabitat of Corylus avellana.</title>
        <authorList>
            <person name="Ambika Manirajan B."/>
            <person name="Suarez C."/>
            <person name="Ratering S."/>
            <person name="Geissler-Plaum R."/>
            <person name="Cardinale M."/>
            <person name="Sylvia S."/>
        </authorList>
    </citation>
    <scope>NUCLEOTIDE SEQUENCE [LARGE SCALE GENOMIC DNA]</scope>
    <source>
        <strain evidence="7 8">HA7</strain>
    </source>
</reference>
<organism evidence="7 8">
    <name type="scientific">Spirosoma pollinicola</name>
    <dbReference type="NCBI Taxonomy" id="2057025"/>
    <lineage>
        <taxon>Bacteria</taxon>
        <taxon>Pseudomonadati</taxon>
        <taxon>Bacteroidota</taxon>
        <taxon>Cytophagia</taxon>
        <taxon>Cytophagales</taxon>
        <taxon>Cytophagaceae</taxon>
        <taxon>Spirosoma</taxon>
    </lineage>
</organism>
<dbReference type="EMBL" id="CP025096">
    <property type="protein sequence ID" value="AUD01458.1"/>
    <property type="molecule type" value="Genomic_DNA"/>
</dbReference>
<dbReference type="InterPro" id="IPR000034">
    <property type="entry name" value="Laminin_IV"/>
</dbReference>
<keyword evidence="1" id="KW-0732">Signal</keyword>
<evidence type="ECO:0000256" key="5">
    <source>
        <dbReference type="SAM" id="Phobius"/>
    </source>
</evidence>
<dbReference type="AlphaFoldDB" id="A0A2K8YV70"/>
<proteinExistence type="predicted"/>
<keyword evidence="5" id="KW-0812">Transmembrane</keyword>
<gene>
    <name evidence="7" type="ORF">CWM47_06310</name>
</gene>
<evidence type="ECO:0000256" key="3">
    <source>
        <dbReference type="ARBA" id="ARBA00023157"/>
    </source>
</evidence>
<dbReference type="KEGG" id="spir:CWM47_06310"/>
<evidence type="ECO:0000313" key="8">
    <source>
        <dbReference type="Proteomes" id="UP000232883"/>
    </source>
</evidence>
<dbReference type="Pfam" id="PF00052">
    <property type="entry name" value="Laminin_B"/>
    <property type="match status" value="1"/>
</dbReference>
<dbReference type="PROSITE" id="PS51257">
    <property type="entry name" value="PROKAR_LIPOPROTEIN"/>
    <property type="match status" value="1"/>
</dbReference>
<dbReference type="Proteomes" id="UP000232883">
    <property type="component" value="Chromosome"/>
</dbReference>
<evidence type="ECO:0000313" key="7">
    <source>
        <dbReference type="EMBL" id="AUD01458.1"/>
    </source>
</evidence>
<dbReference type="RefSeq" id="WP_100987179.1">
    <property type="nucleotide sequence ID" value="NZ_CP025096.1"/>
</dbReference>
<keyword evidence="5" id="KW-0472">Membrane</keyword>
<dbReference type="SMART" id="SM00281">
    <property type="entry name" value="LamB"/>
    <property type="match status" value="1"/>
</dbReference>
<dbReference type="OrthoDB" id="960694at2"/>
<keyword evidence="8" id="KW-1185">Reference proteome</keyword>
<keyword evidence="2" id="KW-0677">Repeat</keyword>
<evidence type="ECO:0000256" key="4">
    <source>
        <dbReference type="ARBA" id="ARBA00023180"/>
    </source>
</evidence>
<dbReference type="PROSITE" id="PS51115">
    <property type="entry name" value="LAMININ_IVA"/>
    <property type="match status" value="1"/>
</dbReference>
<keyword evidence="3" id="KW-1015">Disulfide bond</keyword>
<feature type="domain" description="Laminin IV type A" evidence="6">
    <location>
        <begin position="38"/>
        <end position="196"/>
    </location>
</feature>
<feature type="transmembrane region" description="Helical" evidence="5">
    <location>
        <begin position="7"/>
        <end position="26"/>
    </location>
</feature>
<evidence type="ECO:0000256" key="1">
    <source>
        <dbReference type="ARBA" id="ARBA00022729"/>
    </source>
</evidence>
<evidence type="ECO:0000256" key="2">
    <source>
        <dbReference type="ARBA" id="ARBA00022737"/>
    </source>
</evidence>
<name>A0A2K8YV70_9BACT</name>
<keyword evidence="4" id="KW-0325">Glycoprotein</keyword>
<evidence type="ECO:0000259" key="6">
    <source>
        <dbReference type="PROSITE" id="PS51115"/>
    </source>
</evidence>
<sequence>MCSKREILVLYKLIFIIGLFSLLSVGCSESSINKVFQANVNSFDTDDQGGRVSSGGLGIYRPTGGNPDGYLSAIDAANGVWYFIASQTFINEVKKRYGQTLRFDLEQSVVDNQASKDDVILASGLDTLRFNTAYNPKTTWMRYAVKLDESSGWKKNRKIVSQADIQTVLQNLTNLRIRGEFRAGPDQGGLDNAAIY</sequence>
<keyword evidence="5" id="KW-1133">Transmembrane helix</keyword>
<protein>
    <recommendedName>
        <fullName evidence="6">Laminin IV type A domain-containing protein</fullName>
    </recommendedName>
</protein>